<dbReference type="GO" id="GO:0016614">
    <property type="term" value="F:oxidoreductase activity, acting on CH-OH group of donors"/>
    <property type="evidence" value="ECO:0007669"/>
    <property type="project" value="InterPro"/>
</dbReference>
<evidence type="ECO:0000259" key="6">
    <source>
        <dbReference type="PROSITE" id="PS00624"/>
    </source>
</evidence>
<geneLocation type="plasmid" evidence="8">
    <name>penh92</name>
</geneLocation>
<dbReference type="InterPro" id="IPR000172">
    <property type="entry name" value="GMC_OxRdtase_N"/>
</dbReference>
<feature type="domain" description="Glucose-methanol-choline oxidoreductase N-terminal" evidence="6">
    <location>
        <begin position="255"/>
        <end position="269"/>
    </location>
</feature>
<evidence type="ECO:0000256" key="4">
    <source>
        <dbReference type="ARBA" id="ARBA00022827"/>
    </source>
</evidence>
<keyword evidence="7" id="KW-0614">Plasmid</keyword>
<proteinExistence type="inferred from homology"/>
<evidence type="ECO:0000256" key="1">
    <source>
        <dbReference type="ARBA" id="ARBA00001974"/>
    </source>
</evidence>
<dbReference type="Pfam" id="PF05199">
    <property type="entry name" value="GMC_oxred_C"/>
    <property type="match status" value="1"/>
</dbReference>
<dbReference type="InterPro" id="IPR007867">
    <property type="entry name" value="GMC_OxRtase_C"/>
</dbReference>
<protein>
    <recommendedName>
        <fullName evidence="6">Glucose-methanol-choline oxidoreductase N-terminal domain-containing protein</fullName>
    </recommendedName>
</protein>
<dbReference type="AlphaFoldDB" id="A0A1U9V2Q5"/>
<dbReference type="PANTHER" id="PTHR11552">
    <property type="entry name" value="GLUCOSE-METHANOL-CHOLINE GMC OXIDOREDUCTASE"/>
    <property type="match status" value="1"/>
</dbReference>
<dbReference type="SUPFAM" id="SSF51905">
    <property type="entry name" value="FAD/NAD(P)-binding domain"/>
    <property type="match status" value="1"/>
</dbReference>
<dbReference type="InterPro" id="IPR036188">
    <property type="entry name" value="FAD/NAD-bd_sf"/>
</dbReference>
<dbReference type="InterPro" id="IPR012132">
    <property type="entry name" value="GMC_OxRdtase"/>
</dbReference>
<evidence type="ECO:0000256" key="5">
    <source>
        <dbReference type="PIRSR" id="PIRSR000137-2"/>
    </source>
</evidence>
<keyword evidence="3" id="KW-0285">Flavoprotein</keyword>
<feature type="binding site" evidence="5">
    <location>
        <position position="85"/>
    </location>
    <ligand>
        <name>FAD</name>
        <dbReference type="ChEBI" id="CHEBI:57692"/>
    </ligand>
</feature>
<reference evidence="8" key="1">
    <citation type="submission" date="2017-02" db="EMBL/GenBank/DDBJ databases">
        <title>Complete genome sequence of Cupriavidus necator strain NH9, a 3-chlorobenzoate degrader.</title>
        <authorList>
            <person name="Moriuchi R."/>
            <person name="Dohra H."/>
            <person name="Ogawa N."/>
        </authorList>
    </citation>
    <scope>NUCLEOTIDE SEQUENCE [LARGE SCALE GENOMIC DNA]</scope>
    <source>
        <strain evidence="8">NH9</strain>
        <plasmid evidence="8">penh92</plasmid>
    </source>
</reference>
<dbReference type="PROSITE" id="PS00624">
    <property type="entry name" value="GMC_OXRED_2"/>
    <property type="match status" value="1"/>
</dbReference>
<evidence type="ECO:0000256" key="3">
    <source>
        <dbReference type="ARBA" id="ARBA00022630"/>
    </source>
</evidence>
<accession>A0A1U9V2Q5</accession>
<name>A0A1U9V2Q5_CUPNE</name>
<dbReference type="SUPFAM" id="SSF54373">
    <property type="entry name" value="FAD-linked reductases, C-terminal domain"/>
    <property type="match status" value="1"/>
</dbReference>
<dbReference type="Pfam" id="PF00732">
    <property type="entry name" value="GMC_oxred_N"/>
    <property type="match status" value="1"/>
</dbReference>
<dbReference type="OrthoDB" id="9785276at2"/>
<dbReference type="PIRSF" id="PIRSF000137">
    <property type="entry name" value="Alcohol_oxidase"/>
    <property type="match status" value="1"/>
</dbReference>
<evidence type="ECO:0000313" key="7">
    <source>
        <dbReference type="EMBL" id="AQV99238.1"/>
    </source>
</evidence>
<comment type="similarity">
    <text evidence="2">Belongs to the GMC oxidoreductase family.</text>
</comment>
<dbReference type="KEGG" id="cuh:BJN34_35770"/>
<keyword evidence="4 5" id="KW-0274">FAD</keyword>
<dbReference type="Gene3D" id="3.30.560.10">
    <property type="entry name" value="Glucose Oxidase, domain 3"/>
    <property type="match status" value="1"/>
</dbReference>
<evidence type="ECO:0000313" key="8">
    <source>
        <dbReference type="Proteomes" id="UP000189627"/>
    </source>
</evidence>
<dbReference type="Proteomes" id="UP000189627">
    <property type="component" value="Plasmid pENH92"/>
</dbReference>
<dbReference type="PANTHER" id="PTHR11552:SF147">
    <property type="entry name" value="CHOLINE DEHYDROGENASE, MITOCHONDRIAL"/>
    <property type="match status" value="1"/>
</dbReference>
<dbReference type="Gene3D" id="3.50.50.60">
    <property type="entry name" value="FAD/NAD(P)-binding domain"/>
    <property type="match status" value="1"/>
</dbReference>
<evidence type="ECO:0000256" key="2">
    <source>
        <dbReference type="ARBA" id="ARBA00010790"/>
    </source>
</evidence>
<organism evidence="7 8">
    <name type="scientific">Cupriavidus necator</name>
    <name type="common">Alcaligenes eutrophus</name>
    <name type="synonym">Ralstonia eutropha</name>
    <dbReference type="NCBI Taxonomy" id="106590"/>
    <lineage>
        <taxon>Bacteria</taxon>
        <taxon>Pseudomonadati</taxon>
        <taxon>Pseudomonadota</taxon>
        <taxon>Betaproteobacteria</taxon>
        <taxon>Burkholderiales</taxon>
        <taxon>Burkholderiaceae</taxon>
        <taxon>Cupriavidus</taxon>
    </lineage>
</organism>
<comment type="cofactor">
    <cofactor evidence="1 5">
        <name>FAD</name>
        <dbReference type="ChEBI" id="CHEBI:57692"/>
    </cofactor>
</comment>
<dbReference type="GO" id="GO:0050660">
    <property type="term" value="F:flavin adenine dinucleotide binding"/>
    <property type="evidence" value="ECO:0007669"/>
    <property type="project" value="InterPro"/>
</dbReference>
<dbReference type="RefSeq" id="WP_078201654.1">
    <property type="nucleotide sequence ID" value="NZ_CP017759.1"/>
</dbReference>
<sequence length="560" mass="61198">MTTEEFDYVIVGGGSAGCVLASRLSEDADVQVLLLEAGGKDWHPYIHMPLGVGQIRQAGLFDWGYLSEPQENLAGRRIELKRGKVLGGSSSINFMAHNRGNRSDYDRWVRLGAPQWSYASLLPYFKRLETWRDGAATHRGSTGPVGITYTCRSDPLTWAVLSAAQSAGHPIIEDLNGPEPNGFGLAQSAIDHGRRASASRAYLRPARHRPNLTVQTEALATKILFEGKTAVGLQYLRRGDLHTLRARREIILTSGAYNSPQLLMLSGIGDADALRQHGIATVQHLPGVGENLQDHLSIPLNYRRIGPESPLHRMLRIDRLVPALANAIIAGKGPATVLPSGVNCILRSSPELDAPDIQIMFGAGALEARPWLPGLNTWDDLFYFRPVGSHPESRGRIWLASADPRDKPRIDPRYLSSANDIRVLRRGFHIARDVATQAALDIFRGEELSPGAQWTTDAEIDEHIRMTATTVQHGSCTCRVGSDEYAVVDAALRVHGVDRLRVVDASVMPEILSCNIHAAVLAIAEWASDVIRHGKALPPEAPLPRGLVHERLATPAPLVN</sequence>
<gene>
    <name evidence="7" type="ORF">BJN34_35770</name>
</gene>
<dbReference type="EMBL" id="CP017759">
    <property type="protein sequence ID" value="AQV99238.1"/>
    <property type="molecule type" value="Genomic_DNA"/>
</dbReference>